<sequence length="389" mass="41879">MPTSEGHYTSKCASPVNDTPELVILVPFLALCPSPCLLWMTTIAGDGGANLYTNPSAQLLLPAIAFLTLSSLDSPATWHTPVRPTKPGPPRDRRDGARSADHHRIGMDMSSDPTRFRAHCCLLSPLARRLALRLLIGLLDGRDDRRLLPPASGRSRPLPLLPSAADPRGGGAAHRGSSSASSPPPAGAGAAVPDPSLSAALTAPPTLRPPTMPRVMRSGPYSSRASPTTLKPREIYNLFREFPGYQSAQFRRSGQSSQAYAFTVFTDQQSALSAMRALNVMAHYFKHSQTNFGYEAEHKKLNDSTYAPQSNPPCPKLFVANLGPKCSEQELAQVISRCPGFLKLKMQNKNGVPVAFVDFQDTSSSTGALNHLQGTILLYSSVGEVMRPL</sequence>
<feature type="region of interest" description="Disordered" evidence="3">
    <location>
        <begin position="77"/>
        <end position="110"/>
    </location>
</feature>
<evidence type="ECO:0000259" key="4">
    <source>
        <dbReference type="PROSITE" id="PS50102"/>
    </source>
</evidence>
<dbReference type="InterPro" id="IPR012677">
    <property type="entry name" value="Nucleotide-bd_a/b_plait_sf"/>
</dbReference>
<dbReference type="InterPro" id="IPR035979">
    <property type="entry name" value="RBD_domain_sf"/>
</dbReference>
<dbReference type="Proteomes" id="UP001222027">
    <property type="component" value="Unassembled WGS sequence"/>
</dbReference>
<feature type="compositionally biased region" description="Low complexity" evidence="3">
    <location>
        <begin position="174"/>
        <end position="205"/>
    </location>
</feature>
<evidence type="ECO:0000313" key="5">
    <source>
        <dbReference type="EMBL" id="KAJ8459019.1"/>
    </source>
</evidence>
<keyword evidence="1 2" id="KW-0694">RNA-binding</keyword>
<feature type="region of interest" description="Disordered" evidence="3">
    <location>
        <begin position="145"/>
        <end position="228"/>
    </location>
</feature>
<dbReference type="PROSITE" id="PS50102">
    <property type="entry name" value="RRM"/>
    <property type="match status" value="1"/>
</dbReference>
<dbReference type="SMART" id="SM00360">
    <property type="entry name" value="RRM"/>
    <property type="match status" value="1"/>
</dbReference>
<proteinExistence type="predicted"/>
<dbReference type="InterPro" id="IPR000504">
    <property type="entry name" value="RRM_dom"/>
</dbReference>
<organism evidence="5 6">
    <name type="scientific">Ensete ventricosum</name>
    <name type="common">Abyssinian banana</name>
    <name type="synonym">Musa ensete</name>
    <dbReference type="NCBI Taxonomy" id="4639"/>
    <lineage>
        <taxon>Eukaryota</taxon>
        <taxon>Viridiplantae</taxon>
        <taxon>Streptophyta</taxon>
        <taxon>Embryophyta</taxon>
        <taxon>Tracheophyta</taxon>
        <taxon>Spermatophyta</taxon>
        <taxon>Magnoliopsida</taxon>
        <taxon>Liliopsida</taxon>
        <taxon>Zingiberales</taxon>
        <taxon>Musaceae</taxon>
        <taxon>Ensete</taxon>
    </lineage>
</organism>
<protein>
    <recommendedName>
        <fullName evidence="4">RRM domain-containing protein</fullName>
    </recommendedName>
</protein>
<evidence type="ECO:0000313" key="6">
    <source>
        <dbReference type="Proteomes" id="UP001222027"/>
    </source>
</evidence>
<gene>
    <name evidence="5" type="ORF">OPV22_031945</name>
</gene>
<dbReference type="SUPFAM" id="SSF54928">
    <property type="entry name" value="RNA-binding domain, RBD"/>
    <property type="match status" value="1"/>
</dbReference>
<evidence type="ECO:0000256" key="3">
    <source>
        <dbReference type="SAM" id="MobiDB-lite"/>
    </source>
</evidence>
<comment type="caution">
    <text evidence="5">The sequence shown here is derived from an EMBL/GenBank/DDBJ whole genome shotgun (WGS) entry which is preliminary data.</text>
</comment>
<dbReference type="AlphaFoldDB" id="A0AAV8PQF4"/>
<reference evidence="5 6" key="1">
    <citation type="submission" date="2022-12" db="EMBL/GenBank/DDBJ databases">
        <title>Chromosome-scale assembly of the Ensete ventricosum genome.</title>
        <authorList>
            <person name="Dussert Y."/>
            <person name="Stocks J."/>
            <person name="Wendawek A."/>
            <person name="Woldeyes F."/>
            <person name="Nichols R.A."/>
            <person name="Borrell J.S."/>
        </authorList>
    </citation>
    <scope>NUCLEOTIDE SEQUENCE [LARGE SCALE GENOMIC DNA]</scope>
    <source>
        <strain evidence="6">cv. Maze</strain>
        <tissue evidence="5">Seeds</tissue>
    </source>
</reference>
<feature type="compositionally biased region" description="Basic and acidic residues" evidence="3">
    <location>
        <begin position="89"/>
        <end position="106"/>
    </location>
</feature>
<dbReference type="Pfam" id="PF00076">
    <property type="entry name" value="RRM_1"/>
    <property type="match status" value="2"/>
</dbReference>
<name>A0AAV8PQF4_ENSVE</name>
<accession>A0AAV8PQF4</accession>
<dbReference type="EMBL" id="JAQQAF010000009">
    <property type="protein sequence ID" value="KAJ8459019.1"/>
    <property type="molecule type" value="Genomic_DNA"/>
</dbReference>
<dbReference type="PANTHER" id="PTHR10501">
    <property type="entry name" value="U1 SMALL NUCLEAR RIBONUCLEOPROTEIN A/U2 SMALL NUCLEAR RIBONUCLEOPROTEIN B"/>
    <property type="match status" value="1"/>
</dbReference>
<dbReference type="Gene3D" id="3.30.70.330">
    <property type="match status" value="2"/>
</dbReference>
<evidence type="ECO:0000256" key="1">
    <source>
        <dbReference type="ARBA" id="ARBA00022884"/>
    </source>
</evidence>
<keyword evidence="6" id="KW-1185">Reference proteome</keyword>
<dbReference type="GO" id="GO:0003723">
    <property type="term" value="F:RNA binding"/>
    <property type="evidence" value="ECO:0007669"/>
    <property type="project" value="UniProtKB-UniRule"/>
</dbReference>
<feature type="domain" description="RRM" evidence="4">
    <location>
        <begin position="315"/>
        <end position="389"/>
    </location>
</feature>
<evidence type="ECO:0000256" key="2">
    <source>
        <dbReference type="PROSITE-ProRule" id="PRU00176"/>
    </source>
</evidence>